<sequence>MPQRRRPSAAGLMLLLLLAVLGPACSGPTLFGAALPGPSGPAATAAAPRPLTASRSEAPPLTGAVVASSRDDRDSGGGSCRPLDAPLKGAEIVVPHAPTDPLTASATARAPLPQATAPQARVPRAPPASLVGSAELLPVLRI</sequence>
<reference evidence="2 3" key="1">
    <citation type="journal article" date="2019" name="Microb. Cell Fact.">
        <title>Exploring novel herbicidin analogues by transcriptional regulator overexpression and MS/MS molecular networking.</title>
        <authorList>
            <person name="Shi Y."/>
            <person name="Gu R."/>
            <person name="Li Y."/>
            <person name="Wang X."/>
            <person name="Ren W."/>
            <person name="Li X."/>
            <person name="Wang L."/>
            <person name="Xie Y."/>
            <person name="Hong B."/>
        </authorList>
    </citation>
    <scope>NUCLEOTIDE SEQUENCE [LARGE SCALE GENOMIC DNA]</scope>
    <source>
        <strain evidence="2 3">US-43</strain>
    </source>
</reference>
<evidence type="ECO:0000313" key="3">
    <source>
        <dbReference type="Proteomes" id="UP000327000"/>
    </source>
</evidence>
<evidence type="ECO:0000313" key="2">
    <source>
        <dbReference type="EMBL" id="KAB7849934.1"/>
    </source>
</evidence>
<keyword evidence="3" id="KW-1185">Reference proteome</keyword>
<evidence type="ECO:0000256" key="1">
    <source>
        <dbReference type="SAM" id="MobiDB-lite"/>
    </source>
</evidence>
<gene>
    <name evidence="2" type="ORF">FRZ00_04665</name>
</gene>
<accession>A0A5N5WCN4</accession>
<dbReference type="RefSeq" id="WP_152262541.1">
    <property type="nucleotide sequence ID" value="NZ_VOKX01000009.1"/>
</dbReference>
<feature type="compositionally biased region" description="Low complexity" evidence="1">
    <location>
        <begin position="33"/>
        <end position="55"/>
    </location>
</feature>
<dbReference type="EMBL" id="VOKX01000009">
    <property type="protein sequence ID" value="KAB7849934.1"/>
    <property type="molecule type" value="Genomic_DNA"/>
</dbReference>
<dbReference type="AlphaFoldDB" id="A0A5N5WCN4"/>
<protein>
    <submittedName>
        <fullName evidence="2">Uncharacterized protein</fullName>
    </submittedName>
</protein>
<comment type="caution">
    <text evidence="2">The sequence shown here is derived from an EMBL/GenBank/DDBJ whole genome shotgun (WGS) entry which is preliminary data.</text>
</comment>
<feature type="region of interest" description="Disordered" evidence="1">
    <location>
        <begin position="31"/>
        <end position="126"/>
    </location>
</feature>
<proteinExistence type="predicted"/>
<organism evidence="2 3">
    <name type="scientific">Streptomyces mobaraensis</name>
    <name type="common">Streptoverticillium mobaraense</name>
    <dbReference type="NCBI Taxonomy" id="35621"/>
    <lineage>
        <taxon>Bacteria</taxon>
        <taxon>Bacillati</taxon>
        <taxon>Actinomycetota</taxon>
        <taxon>Actinomycetes</taxon>
        <taxon>Kitasatosporales</taxon>
        <taxon>Streptomycetaceae</taxon>
        <taxon>Streptomyces</taxon>
    </lineage>
</organism>
<name>A0A5N5WCN4_STRMB</name>
<feature type="compositionally biased region" description="Low complexity" evidence="1">
    <location>
        <begin position="113"/>
        <end position="123"/>
    </location>
</feature>
<dbReference type="Proteomes" id="UP000327000">
    <property type="component" value="Unassembled WGS sequence"/>
</dbReference>